<keyword evidence="3" id="KW-1185">Reference proteome</keyword>
<sequence>MKFDTQVFLVLGILFVGALTAFSFLALDKIVPSILLELLTAYFSVAEVQSDLSSLYADITETSAMQRIVYDLILIALGLIKILLNLAILELILVVHFYISIYQLYQSIKAIFVSLVAVDRYARSFWNEMSLVCSSKY</sequence>
<dbReference type="Proteomes" id="UP001216150">
    <property type="component" value="Unassembled WGS sequence"/>
</dbReference>
<keyword evidence="1" id="KW-0812">Transmembrane</keyword>
<dbReference type="EMBL" id="JAQJAC010000004">
    <property type="protein sequence ID" value="KAJ5586609.1"/>
    <property type="molecule type" value="Genomic_DNA"/>
</dbReference>
<organism evidence="2 3">
    <name type="scientific">Penicillium hetheringtonii</name>
    <dbReference type="NCBI Taxonomy" id="911720"/>
    <lineage>
        <taxon>Eukaryota</taxon>
        <taxon>Fungi</taxon>
        <taxon>Dikarya</taxon>
        <taxon>Ascomycota</taxon>
        <taxon>Pezizomycotina</taxon>
        <taxon>Eurotiomycetes</taxon>
        <taxon>Eurotiomycetidae</taxon>
        <taxon>Eurotiales</taxon>
        <taxon>Aspergillaceae</taxon>
        <taxon>Penicillium</taxon>
    </lineage>
</organism>
<comment type="caution">
    <text evidence="2">The sequence shown here is derived from an EMBL/GenBank/DDBJ whole genome shotgun (WGS) entry which is preliminary data.</text>
</comment>
<protein>
    <submittedName>
        <fullName evidence="2">Uncharacterized protein</fullName>
    </submittedName>
</protein>
<dbReference type="AlphaFoldDB" id="A0AAD6DLL6"/>
<keyword evidence="1" id="KW-0472">Membrane</keyword>
<evidence type="ECO:0000256" key="1">
    <source>
        <dbReference type="SAM" id="Phobius"/>
    </source>
</evidence>
<feature type="transmembrane region" description="Helical" evidence="1">
    <location>
        <begin position="72"/>
        <end position="99"/>
    </location>
</feature>
<evidence type="ECO:0000313" key="3">
    <source>
        <dbReference type="Proteomes" id="UP001216150"/>
    </source>
</evidence>
<reference evidence="2 3" key="1">
    <citation type="journal article" date="2023" name="IMA Fungus">
        <title>Comparative genomic study of the Penicillium genus elucidates a diverse pangenome and 15 lateral gene transfer events.</title>
        <authorList>
            <person name="Petersen C."/>
            <person name="Sorensen T."/>
            <person name="Nielsen M.R."/>
            <person name="Sondergaard T.E."/>
            <person name="Sorensen J.L."/>
            <person name="Fitzpatrick D.A."/>
            <person name="Frisvad J.C."/>
            <person name="Nielsen K.L."/>
        </authorList>
    </citation>
    <scope>NUCLEOTIDE SEQUENCE [LARGE SCALE GENOMIC DNA]</scope>
    <source>
        <strain evidence="2 3">IBT 29057</strain>
    </source>
</reference>
<accession>A0AAD6DLL6</accession>
<evidence type="ECO:0000313" key="2">
    <source>
        <dbReference type="EMBL" id="KAJ5586609.1"/>
    </source>
</evidence>
<feature type="transmembrane region" description="Helical" evidence="1">
    <location>
        <begin position="7"/>
        <end position="27"/>
    </location>
</feature>
<proteinExistence type="predicted"/>
<keyword evidence="1" id="KW-1133">Transmembrane helix</keyword>
<name>A0AAD6DLL6_9EURO</name>
<gene>
    <name evidence="2" type="ORF">N7450_006396</name>
</gene>